<evidence type="ECO:0000313" key="2">
    <source>
        <dbReference type="EMBL" id="KAJ1193727.1"/>
    </source>
</evidence>
<dbReference type="AlphaFoldDB" id="A0AAV7V194"/>
<evidence type="ECO:0000313" key="3">
    <source>
        <dbReference type="Proteomes" id="UP001066276"/>
    </source>
</evidence>
<organism evidence="2 3">
    <name type="scientific">Pleurodeles waltl</name>
    <name type="common">Iberian ribbed newt</name>
    <dbReference type="NCBI Taxonomy" id="8319"/>
    <lineage>
        <taxon>Eukaryota</taxon>
        <taxon>Metazoa</taxon>
        <taxon>Chordata</taxon>
        <taxon>Craniata</taxon>
        <taxon>Vertebrata</taxon>
        <taxon>Euteleostomi</taxon>
        <taxon>Amphibia</taxon>
        <taxon>Batrachia</taxon>
        <taxon>Caudata</taxon>
        <taxon>Salamandroidea</taxon>
        <taxon>Salamandridae</taxon>
        <taxon>Pleurodelinae</taxon>
        <taxon>Pleurodeles</taxon>
    </lineage>
</organism>
<name>A0AAV7V194_PLEWA</name>
<comment type="caution">
    <text evidence="2">The sequence shown here is derived from an EMBL/GenBank/DDBJ whole genome shotgun (WGS) entry which is preliminary data.</text>
</comment>
<feature type="region of interest" description="Disordered" evidence="1">
    <location>
        <begin position="1"/>
        <end position="24"/>
    </location>
</feature>
<feature type="compositionally biased region" description="Low complexity" evidence="1">
    <location>
        <begin position="1"/>
        <end position="11"/>
    </location>
</feature>
<protein>
    <submittedName>
        <fullName evidence="2">Uncharacterized protein</fullName>
    </submittedName>
</protein>
<gene>
    <name evidence="2" type="ORF">NDU88_003023</name>
</gene>
<dbReference type="Proteomes" id="UP001066276">
    <property type="component" value="Chromosome 2_2"/>
</dbReference>
<accession>A0AAV7V194</accession>
<proteinExistence type="predicted"/>
<sequence length="110" mass="11688">MRGRLLSSAAPRPSPSHPPILRQGPARFTARAPRSCGRAAAIPFIPLRVARSLPSPHGNLCFLSLRPQVSTAPPAPSAPFTAVSGRAQATPLLVPPQFLLGPFLQRLSLR</sequence>
<dbReference type="EMBL" id="JANPWB010000004">
    <property type="protein sequence ID" value="KAJ1193727.1"/>
    <property type="molecule type" value="Genomic_DNA"/>
</dbReference>
<evidence type="ECO:0000256" key="1">
    <source>
        <dbReference type="SAM" id="MobiDB-lite"/>
    </source>
</evidence>
<reference evidence="2" key="1">
    <citation type="journal article" date="2022" name="bioRxiv">
        <title>Sequencing and chromosome-scale assembly of the giantPleurodeles waltlgenome.</title>
        <authorList>
            <person name="Brown T."/>
            <person name="Elewa A."/>
            <person name="Iarovenko S."/>
            <person name="Subramanian E."/>
            <person name="Araus A.J."/>
            <person name="Petzold A."/>
            <person name="Susuki M."/>
            <person name="Suzuki K.-i.T."/>
            <person name="Hayashi T."/>
            <person name="Toyoda A."/>
            <person name="Oliveira C."/>
            <person name="Osipova E."/>
            <person name="Leigh N.D."/>
            <person name="Simon A."/>
            <person name="Yun M.H."/>
        </authorList>
    </citation>
    <scope>NUCLEOTIDE SEQUENCE</scope>
    <source>
        <strain evidence="2">20211129_DDA</strain>
        <tissue evidence="2">Liver</tissue>
    </source>
</reference>
<keyword evidence="3" id="KW-1185">Reference proteome</keyword>